<gene>
    <name evidence="1" type="ORF">L2E82_23016</name>
</gene>
<evidence type="ECO:0000313" key="1">
    <source>
        <dbReference type="EMBL" id="KAI3751922.1"/>
    </source>
</evidence>
<reference evidence="2" key="1">
    <citation type="journal article" date="2022" name="Mol. Ecol. Resour.">
        <title>The genomes of chicory, endive, great burdock and yacon provide insights into Asteraceae palaeo-polyploidization history and plant inulin production.</title>
        <authorList>
            <person name="Fan W."/>
            <person name="Wang S."/>
            <person name="Wang H."/>
            <person name="Wang A."/>
            <person name="Jiang F."/>
            <person name="Liu H."/>
            <person name="Zhao H."/>
            <person name="Xu D."/>
            <person name="Zhang Y."/>
        </authorList>
    </citation>
    <scope>NUCLEOTIDE SEQUENCE [LARGE SCALE GENOMIC DNA]</scope>
    <source>
        <strain evidence="2">cv. Punajuju</strain>
    </source>
</reference>
<sequence length="123" mass="13392">MESHPSNGGEKTAELLQRDESGTGLGFPRGSLFIVSEFLGSDKLAQLVEERIESSIKAYQEMIQIVWTDCSMSQTGNPQGGTQSQKDWKNAPKPNSLATQMRDVVAQEHIQIGSGARAVLELS</sequence>
<accession>A0ACB9DZE4</accession>
<reference evidence="1 2" key="2">
    <citation type="journal article" date="2022" name="Mol. Ecol. Resour.">
        <title>The genomes of chicory, endive, great burdock and yacon provide insights into Asteraceae paleo-polyploidization history and plant inulin production.</title>
        <authorList>
            <person name="Fan W."/>
            <person name="Wang S."/>
            <person name="Wang H."/>
            <person name="Wang A."/>
            <person name="Jiang F."/>
            <person name="Liu H."/>
            <person name="Zhao H."/>
            <person name="Xu D."/>
            <person name="Zhang Y."/>
        </authorList>
    </citation>
    <scope>NUCLEOTIDE SEQUENCE [LARGE SCALE GENOMIC DNA]</scope>
    <source>
        <strain evidence="2">cv. Punajuju</strain>
        <tissue evidence="1">Leaves</tissue>
    </source>
</reference>
<comment type="caution">
    <text evidence="1">The sequence shown here is derived from an EMBL/GenBank/DDBJ whole genome shotgun (WGS) entry which is preliminary data.</text>
</comment>
<organism evidence="1 2">
    <name type="scientific">Cichorium intybus</name>
    <name type="common">Chicory</name>
    <dbReference type="NCBI Taxonomy" id="13427"/>
    <lineage>
        <taxon>Eukaryota</taxon>
        <taxon>Viridiplantae</taxon>
        <taxon>Streptophyta</taxon>
        <taxon>Embryophyta</taxon>
        <taxon>Tracheophyta</taxon>
        <taxon>Spermatophyta</taxon>
        <taxon>Magnoliopsida</taxon>
        <taxon>eudicotyledons</taxon>
        <taxon>Gunneridae</taxon>
        <taxon>Pentapetalae</taxon>
        <taxon>asterids</taxon>
        <taxon>campanulids</taxon>
        <taxon>Asterales</taxon>
        <taxon>Asteraceae</taxon>
        <taxon>Cichorioideae</taxon>
        <taxon>Cichorieae</taxon>
        <taxon>Cichoriinae</taxon>
        <taxon>Cichorium</taxon>
    </lineage>
</organism>
<keyword evidence="2" id="KW-1185">Reference proteome</keyword>
<evidence type="ECO:0000313" key="2">
    <source>
        <dbReference type="Proteomes" id="UP001055811"/>
    </source>
</evidence>
<name>A0ACB9DZE4_CICIN</name>
<dbReference type="Proteomes" id="UP001055811">
    <property type="component" value="Linkage Group LG04"/>
</dbReference>
<protein>
    <submittedName>
        <fullName evidence="1">Uncharacterized protein</fullName>
    </submittedName>
</protein>
<dbReference type="EMBL" id="CM042012">
    <property type="protein sequence ID" value="KAI3751922.1"/>
    <property type="molecule type" value="Genomic_DNA"/>
</dbReference>
<proteinExistence type="predicted"/>